<dbReference type="GO" id="GO:0033644">
    <property type="term" value="C:host cell membrane"/>
    <property type="evidence" value="ECO:0007669"/>
    <property type="project" value="UniProtKB-SubCell"/>
</dbReference>
<dbReference type="GeneID" id="65129211"/>
<dbReference type="RefSeq" id="YP_010110889.1">
    <property type="nucleotide sequence ID" value="NC_055875.1"/>
</dbReference>
<dbReference type="Pfam" id="PF05105">
    <property type="entry name" value="Phage_holin_4_1"/>
    <property type="match status" value="1"/>
</dbReference>
<dbReference type="KEGG" id="vg:65129211"/>
<keyword evidence="4 5" id="KW-0472">Membrane</keyword>
<accession>A0A7M1RXY8</accession>
<evidence type="ECO:0000256" key="4">
    <source>
        <dbReference type="ARBA" id="ARBA00023136"/>
    </source>
</evidence>
<dbReference type="EMBL" id="MT774382">
    <property type="protein sequence ID" value="QOR58731.1"/>
    <property type="molecule type" value="Genomic_DNA"/>
</dbReference>
<evidence type="ECO:0000256" key="2">
    <source>
        <dbReference type="ARBA" id="ARBA00022692"/>
    </source>
</evidence>
<evidence type="ECO:0000256" key="3">
    <source>
        <dbReference type="ARBA" id="ARBA00022989"/>
    </source>
</evidence>
<keyword evidence="2 5" id="KW-0812">Transmembrane</keyword>
<comment type="subcellular location">
    <subcellularLocation>
        <location evidence="1">Host membrane</location>
        <topology evidence="1">Multi-pass membrane protein</topology>
    </subcellularLocation>
</comment>
<protein>
    <submittedName>
        <fullName evidence="6">Putative pholin</fullName>
    </submittedName>
</protein>
<sequence length="181" mass="20823">MLNKIHQYFLLSQGLSSMNYFKELFSDGPAKFISCLTTGAFSWVAGSFTPLWTVLFILLLIILVDAYLGGKIAFKNQKKFESRRLWKTLRKFGWCGAIIWFANQIDANILVSIDAHLVEFFAGLIAGVELWSVIENLATLYPDGPWKLLNKFIRKKGEKYLDITIDREDLPKIRKLVKKIK</sequence>
<evidence type="ECO:0000256" key="1">
    <source>
        <dbReference type="ARBA" id="ARBA00004301"/>
    </source>
</evidence>
<keyword evidence="3 5" id="KW-1133">Transmembrane helix</keyword>
<proteinExistence type="predicted"/>
<evidence type="ECO:0000313" key="6">
    <source>
        <dbReference type="EMBL" id="QOR58731.1"/>
    </source>
</evidence>
<organism evidence="6 7">
    <name type="scientific">uncultured phage cr10_1</name>
    <dbReference type="NCBI Taxonomy" id="2772066"/>
    <lineage>
        <taxon>Viruses</taxon>
        <taxon>Duplodnaviria</taxon>
        <taxon>Heunggongvirae</taxon>
        <taxon>Uroviricota</taxon>
        <taxon>Caudoviricetes</taxon>
        <taxon>Crassvirales</taxon>
        <taxon>Suoliviridae</taxon>
        <taxon>Boorivirinae</taxon>
        <taxon>Canhaevirus</taxon>
        <taxon>Canhaevirus hiberniae</taxon>
    </lineage>
</organism>
<dbReference type="Proteomes" id="UP000593744">
    <property type="component" value="Segment"/>
</dbReference>
<reference evidence="6 7" key="1">
    <citation type="submission" date="2020-07" db="EMBL/GenBank/DDBJ databases">
        <title>Taxonomic proposal: Crassvirales, a new order of highly abundant and diverse bacterial viruses.</title>
        <authorList>
            <person name="Shkoporov A.N."/>
            <person name="Stockdale S.R."/>
            <person name="Guerin E."/>
            <person name="Ross R.P."/>
            <person name="Hill C."/>
        </authorList>
    </citation>
    <scope>NUCLEOTIDE SEQUENCE [LARGE SCALE GENOMIC DNA]</scope>
</reference>
<name>A0A7M1RXY8_9CAUD</name>
<feature type="transmembrane region" description="Helical" evidence="5">
    <location>
        <begin position="51"/>
        <end position="74"/>
    </location>
</feature>
<evidence type="ECO:0000313" key="7">
    <source>
        <dbReference type="Proteomes" id="UP000593744"/>
    </source>
</evidence>
<evidence type="ECO:0000256" key="5">
    <source>
        <dbReference type="SAM" id="Phobius"/>
    </source>
</evidence>
<keyword evidence="7" id="KW-1185">Reference proteome</keyword>
<dbReference type="InterPro" id="IPR006480">
    <property type="entry name" value="Phage_holin_4_1"/>
</dbReference>